<dbReference type="GO" id="GO:0003723">
    <property type="term" value="F:RNA binding"/>
    <property type="evidence" value="ECO:0007669"/>
    <property type="project" value="InterPro"/>
</dbReference>
<proteinExistence type="predicted"/>
<keyword evidence="3" id="KW-1185">Reference proteome</keyword>
<dbReference type="Gene3D" id="1.10.10.10">
    <property type="entry name" value="Winged helix-like DNA-binding domain superfamily/Winged helix DNA-binding domain"/>
    <property type="match status" value="1"/>
</dbReference>
<dbReference type="PIRSF" id="PIRSF036382">
    <property type="entry name" value="RR_antiterm"/>
    <property type="match status" value="1"/>
</dbReference>
<gene>
    <name evidence="2" type="ORF">SAMN06264849_102463</name>
</gene>
<dbReference type="SUPFAM" id="SSF52172">
    <property type="entry name" value="CheY-like"/>
    <property type="match status" value="1"/>
</dbReference>
<dbReference type="InterPro" id="IPR011006">
    <property type="entry name" value="CheY-like_superfamily"/>
</dbReference>
<dbReference type="InterPro" id="IPR036388">
    <property type="entry name" value="WH-like_DNA-bd_sf"/>
</dbReference>
<protein>
    <submittedName>
        <fullName evidence="2">Response regulator NasT</fullName>
    </submittedName>
</protein>
<reference evidence="2 3" key="1">
    <citation type="submission" date="2017-05" db="EMBL/GenBank/DDBJ databases">
        <authorList>
            <person name="Varghese N."/>
            <person name="Submissions S."/>
        </authorList>
    </citation>
    <scope>NUCLEOTIDE SEQUENCE [LARGE SCALE GENOMIC DNA]</scope>
    <source>
        <strain evidence="2 3">DSM 45474</strain>
    </source>
</reference>
<dbReference type="PROSITE" id="PS50921">
    <property type="entry name" value="ANTAR"/>
    <property type="match status" value="1"/>
</dbReference>
<evidence type="ECO:0000259" key="1">
    <source>
        <dbReference type="PROSITE" id="PS50921"/>
    </source>
</evidence>
<dbReference type="AlphaFoldDB" id="A0A521BV30"/>
<dbReference type="Pfam" id="PF03861">
    <property type="entry name" value="ANTAR"/>
    <property type="match status" value="1"/>
</dbReference>
<dbReference type="RefSeq" id="WP_142504732.1">
    <property type="nucleotide sequence ID" value="NZ_FXTI01000002.1"/>
</dbReference>
<dbReference type="EMBL" id="FXTI01000002">
    <property type="protein sequence ID" value="SMO51008.1"/>
    <property type="molecule type" value="Genomic_DNA"/>
</dbReference>
<sequence length="196" mass="22957">MNPSLLLISDQQTKNKGVSYQQLSEAGYMVHSITPSDLQHVSHIADAMVLDIPVFRLPKLYHKIHIWQDIPFIWWCDESEQIPHLSEWEAELDSIVYSGMNKEQIKWAIWFGIQNCRQKKQWREERNQLIQKLEERKWIEQAKGILQEWKQVSETKAYQMLRQQAMNERRKIADIASAIVKAYPLLGGTRKGGGSL</sequence>
<accession>A0A521BV30</accession>
<organism evidence="2 3">
    <name type="scientific">Melghirimyces algeriensis</name>
    <dbReference type="NCBI Taxonomy" id="910412"/>
    <lineage>
        <taxon>Bacteria</taxon>
        <taxon>Bacillati</taxon>
        <taxon>Bacillota</taxon>
        <taxon>Bacilli</taxon>
        <taxon>Bacillales</taxon>
        <taxon>Thermoactinomycetaceae</taxon>
        <taxon>Melghirimyces</taxon>
    </lineage>
</organism>
<feature type="domain" description="ANTAR" evidence="1">
    <location>
        <begin position="119"/>
        <end position="180"/>
    </location>
</feature>
<dbReference type="InterPro" id="IPR008327">
    <property type="entry name" value="Sig_transdc_resp-reg_antiterm"/>
</dbReference>
<name>A0A521BV30_9BACL</name>
<evidence type="ECO:0000313" key="2">
    <source>
        <dbReference type="EMBL" id="SMO51008.1"/>
    </source>
</evidence>
<dbReference type="SMART" id="SM01012">
    <property type="entry name" value="ANTAR"/>
    <property type="match status" value="1"/>
</dbReference>
<dbReference type="OrthoDB" id="9795002at2"/>
<evidence type="ECO:0000313" key="3">
    <source>
        <dbReference type="Proteomes" id="UP000315636"/>
    </source>
</evidence>
<dbReference type="Proteomes" id="UP000315636">
    <property type="component" value="Unassembled WGS sequence"/>
</dbReference>
<dbReference type="InterPro" id="IPR005561">
    <property type="entry name" value="ANTAR"/>
</dbReference>